<name>A0A811L6Y9_9BILA</name>
<feature type="compositionally biased region" description="Acidic residues" evidence="1">
    <location>
        <begin position="133"/>
        <end position="157"/>
    </location>
</feature>
<proteinExistence type="predicted"/>
<feature type="compositionally biased region" description="Polar residues" evidence="1">
    <location>
        <begin position="1"/>
        <end position="11"/>
    </location>
</feature>
<sequence length="168" mass="19896">MTRDIATTSKSTTHKPEEPKPKSNIISPKIAKKNHKSNLLKCTNVKFPQVVIKTQKMTRTALQKHIKLIKSKLNKRKNTLRMRVLMQEEFEDKYVKLNQAGYESDDSCDDEPYNKKTAKSYCYEYTDENDKDIDEEWDFGDENEDKWEYGDENEEDSKEISIIEELYR</sequence>
<evidence type="ECO:0000256" key="1">
    <source>
        <dbReference type="SAM" id="MobiDB-lite"/>
    </source>
</evidence>
<feature type="region of interest" description="Disordered" evidence="1">
    <location>
        <begin position="133"/>
        <end position="160"/>
    </location>
</feature>
<dbReference type="OrthoDB" id="5877495at2759"/>
<reference evidence="2" key="1">
    <citation type="submission" date="2020-09" db="EMBL/GenBank/DDBJ databases">
        <authorList>
            <person name="Kikuchi T."/>
        </authorList>
    </citation>
    <scope>NUCLEOTIDE SEQUENCE</scope>
    <source>
        <strain evidence="2">SH1</strain>
    </source>
</reference>
<keyword evidence="3" id="KW-1185">Reference proteome</keyword>
<evidence type="ECO:0000313" key="3">
    <source>
        <dbReference type="Proteomes" id="UP000614601"/>
    </source>
</evidence>
<dbReference type="Proteomes" id="UP000783686">
    <property type="component" value="Unassembled WGS sequence"/>
</dbReference>
<gene>
    <name evidence="2" type="ORF">BOKJ2_LOCUS10208</name>
</gene>
<dbReference type="EMBL" id="CAJFDH010000005">
    <property type="protein sequence ID" value="CAD5223438.1"/>
    <property type="molecule type" value="Genomic_DNA"/>
</dbReference>
<dbReference type="AlphaFoldDB" id="A0A811L6Y9"/>
<protein>
    <submittedName>
        <fullName evidence="2">Uncharacterized protein</fullName>
    </submittedName>
</protein>
<dbReference type="Proteomes" id="UP000614601">
    <property type="component" value="Unassembled WGS sequence"/>
</dbReference>
<organism evidence="2 3">
    <name type="scientific">Bursaphelenchus okinawaensis</name>
    <dbReference type="NCBI Taxonomy" id="465554"/>
    <lineage>
        <taxon>Eukaryota</taxon>
        <taxon>Metazoa</taxon>
        <taxon>Ecdysozoa</taxon>
        <taxon>Nematoda</taxon>
        <taxon>Chromadorea</taxon>
        <taxon>Rhabditida</taxon>
        <taxon>Tylenchina</taxon>
        <taxon>Tylenchomorpha</taxon>
        <taxon>Aphelenchoidea</taxon>
        <taxon>Aphelenchoididae</taxon>
        <taxon>Bursaphelenchus</taxon>
    </lineage>
</organism>
<comment type="caution">
    <text evidence="2">The sequence shown here is derived from an EMBL/GenBank/DDBJ whole genome shotgun (WGS) entry which is preliminary data.</text>
</comment>
<evidence type="ECO:0000313" key="2">
    <source>
        <dbReference type="EMBL" id="CAD5223438.1"/>
    </source>
</evidence>
<dbReference type="EMBL" id="CAJFCW020000005">
    <property type="protein sequence ID" value="CAG9117865.1"/>
    <property type="molecule type" value="Genomic_DNA"/>
</dbReference>
<feature type="region of interest" description="Disordered" evidence="1">
    <location>
        <begin position="1"/>
        <end position="26"/>
    </location>
</feature>
<accession>A0A811L6Y9</accession>